<name>A0ACC2XDT7_9TREE</name>
<gene>
    <name evidence="1" type="ORF">QFC24_004775</name>
</gene>
<accession>A0ACC2XDT7</accession>
<proteinExistence type="predicted"/>
<organism evidence="1 2">
    <name type="scientific">Naganishia onofrii</name>
    <dbReference type="NCBI Taxonomy" id="1851511"/>
    <lineage>
        <taxon>Eukaryota</taxon>
        <taxon>Fungi</taxon>
        <taxon>Dikarya</taxon>
        <taxon>Basidiomycota</taxon>
        <taxon>Agaricomycotina</taxon>
        <taxon>Tremellomycetes</taxon>
        <taxon>Filobasidiales</taxon>
        <taxon>Filobasidiaceae</taxon>
        <taxon>Naganishia</taxon>
    </lineage>
</organism>
<evidence type="ECO:0000313" key="1">
    <source>
        <dbReference type="EMBL" id="KAJ9121437.1"/>
    </source>
</evidence>
<comment type="caution">
    <text evidence="1">The sequence shown here is derived from an EMBL/GenBank/DDBJ whole genome shotgun (WGS) entry which is preliminary data.</text>
</comment>
<dbReference type="Proteomes" id="UP001234202">
    <property type="component" value="Unassembled WGS sequence"/>
</dbReference>
<reference evidence="1" key="1">
    <citation type="submission" date="2023-04" db="EMBL/GenBank/DDBJ databases">
        <title>Draft Genome sequencing of Naganishia species isolated from polar environments using Oxford Nanopore Technology.</title>
        <authorList>
            <person name="Leo P."/>
            <person name="Venkateswaran K."/>
        </authorList>
    </citation>
    <scope>NUCLEOTIDE SEQUENCE</scope>
    <source>
        <strain evidence="1">DBVPG 5303</strain>
    </source>
</reference>
<keyword evidence="2" id="KW-1185">Reference proteome</keyword>
<protein>
    <submittedName>
        <fullName evidence="1">Uncharacterized protein</fullName>
    </submittedName>
</protein>
<dbReference type="EMBL" id="JASBWV010000017">
    <property type="protein sequence ID" value="KAJ9121437.1"/>
    <property type="molecule type" value="Genomic_DNA"/>
</dbReference>
<evidence type="ECO:0000313" key="2">
    <source>
        <dbReference type="Proteomes" id="UP001234202"/>
    </source>
</evidence>
<sequence length="264" mass="28162">MSALADLYSLIPPSQGFILGRDLLQVFTTYEERRGAELLQPAERNALQEFAEQNADAEVDGDLLVQLIGQLLQLQTGTSVADDVDEDGDGKGEGKEVDAEMENSDDAVAESRVSASRAVEQHEQQGSGTSSHRQADDTHVAGAAATIPATPVVSHIPRRKQHATPSTSTTSTTSNPTNTPSTVSTSKALATTHSPHQVAEKRSRDVTSPSVPPSSYTTPAGTSTPSHGKQDHKRRGSDGNPSQGHLPIDYPSRPDTQTRFVRSF</sequence>